<feature type="transmembrane region" description="Helical" evidence="9">
    <location>
        <begin position="21"/>
        <end position="45"/>
    </location>
</feature>
<dbReference type="CDD" id="cd06261">
    <property type="entry name" value="TM_PBP2"/>
    <property type="match status" value="1"/>
</dbReference>
<keyword evidence="6" id="KW-0029">Amino-acid transport</keyword>
<evidence type="ECO:0000259" key="10">
    <source>
        <dbReference type="PROSITE" id="PS50928"/>
    </source>
</evidence>
<evidence type="ECO:0000256" key="8">
    <source>
        <dbReference type="ARBA" id="ARBA00023136"/>
    </source>
</evidence>
<dbReference type="EMBL" id="JBBLZC010000005">
    <property type="protein sequence ID" value="MEK0082848.1"/>
    <property type="molecule type" value="Genomic_DNA"/>
</dbReference>
<dbReference type="InterPro" id="IPR035906">
    <property type="entry name" value="MetI-like_sf"/>
</dbReference>
<evidence type="ECO:0000256" key="9">
    <source>
        <dbReference type="RuleBase" id="RU363032"/>
    </source>
</evidence>
<keyword evidence="4" id="KW-1003">Cell membrane</keyword>
<evidence type="ECO:0000256" key="3">
    <source>
        <dbReference type="ARBA" id="ARBA00022448"/>
    </source>
</evidence>
<gene>
    <name evidence="11" type="ORF">U1T56_06780</name>
</gene>
<evidence type="ECO:0000256" key="1">
    <source>
        <dbReference type="ARBA" id="ARBA00004429"/>
    </source>
</evidence>
<dbReference type="Gene3D" id="1.10.3720.10">
    <property type="entry name" value="MetI-like"/>
    <property type="match status" value="1"/>
</dbReference>
<accession>A0ABU8XQZ4</accession>
<dbReference type="Proteomes" id="UP001375743">
    <property type="component" value="Unassembled WGS sequence"/>
</dbReference>
<dbReference type="Pfam" id="PF00528">
    <property type="entry name" value="BPD_transp_1"/>
    <property type="match status" value="1"/>
</dbReference>
<dbReference type="InterPro" id="IPR000515">
    <property type="entry name" value="MetI-like"/>
</dbReference>
<comment type="similarity">
    <text evidence="2">Belongs to the binding-protein-dependent transport system permease family. HisMQ subfamily.</text>
</comment>
<reference evidence="11 12" key="1">
    <citation type="submission" date="2024-01" db="EMBL/GenBank/DDBJ databases">
        <title>Multi-omics insights into the function and evolution of sodium benzoate biodegradation pathways in Benzoatithermus flavus gen. nov., sp. nov. from hot spring.</title>
        <authorList>
            <person name="Hu C.-J."/>
            <person name="Li W.-J."/>
        </authorList>
    </citation>
    <scope>NUCLEOTIDE SEQUENCE [LARGE SCALE GENOMIC DNA]</scope>
    <source>
        <strain evidence="11 12">SYSU G07066</strain>
    </source>
</reference>
<dbReference type="SUPFAM" id="SSF161098">
    <property type="entry name" value="MetI-like"/>
    <property type="match status" value="1"/>
</dbReference>
<comment type="caution">
    <text evidence="11">The sequence shown here is derived from an EMBL/GenBank/DDBJ whole genome shotgun (WGS) entry which is preliminary data.</text>
</comment>
<feature type="transmembrane region" description="Helical" evidence="9">
    <location>
        <begin position="182"/>
        <end position="202"/>
    </location>
</feature>
<organism evidence="11 12">
    <name type="scientific">Benzoatithermus flavus</name>
    <dbReference type="NCBI Taxonomy" id="3108223"/>
    <lineage>
        <taxon>Bacteria</taxon>
        <taxon>Pseudomonadati</taxon>
        <taxon>Pseudomonadota</taxon>
        <taxon>Alphaproteobacteria</taxon>
        <taxon>Geminicoccales</taxon>
        <taxon>Geminicoccaceae</taxon>
        <taxon>Benzoatithermus</taxon>
    </lineage>
</organism>
<proteinExistence type="inferred from homology"/>
<feature type="transmembrane region" description="Helical" evidence="9">
    <location>
        <begin position="57"/>
        <end position="74"/>
    </location>
</feature>
<keyword evidence="7 9" id="KW-1133">Transmembrane helix</keyword>
<dbReference type="PANTHER" id="PTHR30614">
    <property type="entry name" value="MEMBRANE COMPONENT OF AMINO ACID ABC TRANSPORTER"/>
    <property type="match status" value="1"/>
</dbReference>
<evidence type="ECO:0000256" key="7">
    <source>
        <dbReference type="ARBA" id="ARBA00022989"/>
    </source>
</evidence>
<feature type="transmembrane region" description="Helical" evidence="9">
    <location>
        <begin position="158"/>
        <end position="176"/>
    </location>
</feature>
<dbReference type="InterPro" id="IPR043429">
    <property type="entry name" value="ArtM/GltK/GlnP/TcyL/YhdX-like"/>
</dbReference>
<feature type="domain" description="ABC transmembrane type-1" evidence="10">
    <location>
        <begin position="15"/>
        <end position="203"/>
    </location>
</feature>
<evidence type="ECO:0000313" key="12">
    <source>
        <dbReference type="Proteomes" id="UP001375743"/>
    </source>
</evidence>
<dbReference type="RefSeq" id="WP_418158701.1">
    <property type="nucleotide sequence ID" value="NZ_JBBLZC010000005.1"/>
</dbReference>
<evidence type="ECO:0000256" key="4">
    <source>
        <dbReference type="ARBA" id="ARBA00022475"/>
    </source>
</evidence>
<keyword evidence="12" id="KW-1185">Reference proteome</keyword>
<dbReference type="PROSITE" id="PS50928">
    <property type="entry name" value="ABC_TM1"/>
    <property type="match status" value="1"/>
</dbReference>
<dbReference type="InterPro" id="IPR010065">
    <property type="entry name" value="AA_ABC_transptr_permease_3TM"/>
</dbReference>
<comment type="subcellular location">
    <subcellularLocation>
        <location evidence="1">Cell inner membrane</location>
        <topology evidence="1">Multi-pass membrane protein</topology>
    </subcellularLocation>
    <subcellularLocation>
        <location evidence="9">Cell membrane</location>
        <topology evidence="9">Multi-pass membrane protein</topology>
    </subcellularLocation>
</comment>
<sequence>MDLALQSLPFLTKGLLVTLEVSALVVTLSLVFGLTLGVVLVYGPLPLRLLVRGYSDFVRGIPVLVLIFAVYYGLPALKVNLGNLTAAVAALTAFTTAQVIETVRGAIQSIHHGQMEAGKAIGLGFGQRLLYIIFPQAIRRFLPPWINSVTDAVKGSALVSLVGVVDLMLAIQQVIGRVYEPMPLYIVGALIYFAINFSLSSLSRRLEARFSYVRE</sequence>
<dbReference type="NCBIfam" id="TIGR01726">
    <property type="entry name" value="HEQRo_perm_3TM"/>
    <property type="match status" value="1"/>
</dbReference>
<keyword evidence="3 9" id="KW-0813">Transport</keyword>
<evidence type="ECO:0000256" key="5">
    <source>
        <dbReference type="ARBA" id="ARBA00022692"/>
    </source>
</evidence>
<evidence type="ECO:0000256" key="6">
    <source>
        <dbReference type="ARBA" id="ARBA00022970"/>
    </source>
</evidence>
<keyword evidence="5 9" id="KW-0812">Transmembrane</keyword>
<dbReference type="PANTHER" id="PTHR30614:SF0">
    <property type="entry name" value="L-CYSTINE TRANSPORT SYSTEM PERMEASE PROTEIN TCYL"/>
    <property type="match status" value="1"/>
</dbReference>
<protein>
    <submittedName>
        <fullName evidence="11">Amino acid ABC transporter permease</fullName>
    </submittedName>
</protein>
<keyword evidence="8 9" id="KW-0472">Membrane</keyword>
<evidence type="ECO:0000256" key="2">
    <source>
        <dbReference type="ARBA" id="ARBA00010072"/>
    </source>
</evidence>
<evidence type="ECO:0000313" key="11">
    <source>
        <dbReference type="EMBL" id="MEK0082848.1"/>
    </source>
</evidence>
<name>A0ABU8XQZ4_9PROT</name>